<feature type="domain" description="CheR-type methyltransferase" evidence="6">
    <location>
        <begin position="1"/>
        <end position="268"/>
    </location>
</feature>
<dbReference type="SUPFAM" id="SSF53335">
    <property type="entry name" value="S-adenosyl-L-methionine-dependent methyltransferases"/>
    <property type="match status" value="1"/>
</dbReference>
<evidence type="ECO:0000259" key="6">
    <source>
        <dbReference type="PROSITE" id="PS50123"/>
    </source>
</evidence>
<dbReference type="PROSITE" id="PS50123">
    <property type="entry name" value="CHER"/>
    <property type="match status" value="1"/>
</dbReference>
<dbReference type="Gene3D" id="1.10.155.10">
    <property type="entry name" value="Chemotaxis receptor methyltransferase CheR, N-terminal domain"/>
    <property type="match status" value="1"/>
</dbReference>
<dbReference type="InterPro" id="IPR029063">
    <property type="entry name" value="SAM-dependent_MTases_sf"/>
</dbReference>
<dbReference type="InterPro" id="IPR036804">
    <property type="entry name" value="CheR_N_sf"/>
</dbReference>
<evidence type="ECO:0000256" key="4">
    <source>
        <dbReference type="ARBA" id="ARBA00022679"/>
    </source>
</evidence>
<dbReference type="GO" id="GO:0008983">
    <property type="term" value="F:protein-glutamate O-methyltransferase activity"/>
    <property type="evidence" value="ECO:0007669"/>
    <property type="project" value="UniProtKB-EC"/>
</dbReference>
<accession>A0A2M9G2D3</accession>
<evidence type="ECO:0000313" key="7">
    <source>
        <dbReference type="EMBL" id="PJK29881.1"/>
    </source>
</evidence>
<gene>
    <name evidence="7" type="ORF">CVT23_08885</name>
</gene>
<dbReference type="SUPFAM" id="SSF47757">
    <property type="entry name" value="Chemotaxis receptor methyltransferase CheR, N-terminal domain"/>
    <property type="match status" value="1"/>
</dbReference>
<evidence type="ECO:0000313" key="8">
    <source>
        <dbReference type="Proteomes" id="UP000229498"/>
    </source>
</evidence>
<dbReference type="RefSeq" id="WP_109793158.1">
    <property type="nucleotide sequence ID" value="NZ_PHIG01000031.1"/>
</dbReference>
<name>A0A2M9G2D3_9PROT</name>
<dbReference type="GO" id="GO:0032259">
    <property type="term" value="P:methylation"/>
    <property type="evidence" value="ECO:0007669"/>
    <property type="project" value="UniProtKB-KW"/>
</dbReference>
<dbReference type="PANTHER" id="PTHR24422">
    <property type="entry name" value="CHEMOTAXIS PROTEIN METHYLTRANSFERASE"/>
    <property type="match status" value="1"/>
</dbReference>
<dbReference type="Pfam" id="PF03705">
    <property type="entry name" value="CheR_N"/>
    <property type="match status" value="1"/>
</dbReference>
<keyword evidence="8" id="KW-1185">Reference proteome</keyword>
<keyword evidence="5" id="KW-0949">S-adenosyl-L-methionine</keyword>
<comment type="caution">
    <text evidence="7">The sequence shown here is derived from an EMBL/GenBank/DDBJ whole genome shotgun (WGS) entry which is preliminary data.</text>
</comment>
<dbReference type="OrthoDB" id="9816309at2"/>
<reference evidence="7 8" key="1">
    <citation type="submission" date="2017-11" db="EMBL/GenBank/DDBJ databases">
        <title>Draft genome sequence of Rhizobiales bacterium SY3-13.</title>
        <authorList>
            <person name="Sun C."/>
        </authorList>
    </citation>
    <scope>NUCLEOTIDE SEQUENCE [LARGE SCALE GENOMIC DNA]</scope>
    <source>
        <strain evidence="7 8">SY3-13</strain>
    </source>
</reference>
<evidence type="ECO:0000256" key="5">
    <source>
        <dbReference type="ARBA" id="ARBA00022691"/>
    </source>
</evidence>
<dbReference type="AlphaFoldDB" id="A0A2M9G2D3"/>
<dbReference type="InterPro" id="IPR050903">
    <property type="entry name" value="Bact_Chemotaxis_MeTrfase"/>
</dbReference>
<organism evidence="7 8">
    <name type="scientific">Minwuia thermotolerans</name>
    <dbReference type="NCBI Taxonomy" id="2056226"/>
    <lineage>
        <taxon>Bacteria</taxon>
        <taxon>Pseudomonadati</taxon>
        <taxon>Pseudomonadota</taxon>
        <taxon>Alphaproteobacteria</taxon>
        <taxon>Minwuiales</taxon>
        <taxon>Minwuiaceae</taxon>
        <taxon>Minwuia</taxon>
    </lineage>
</organism>
<dbReference type="EMBL" id="PHIG01000031">
    <property type="protein sequence ID" value="PJK29881.1"/>
    <property type="molecule type" value="Genomic_DNA"/>
</dbReference>
<keyword evidence="4" id="KW-0808">Transferase</keyword>
<evidence type="ECO:0000256" key="1">
    <source>
        <dbReference type="ARBA" id="ARBA00001541"/>
    </source>
</evidence>
<keyword evidence="3" id="KW-0489">Methyltransferase</keyword>
<protein>
    <recommendedName>
        <fullName evidence="2">protein-glutamate O-methyltransferase</fullName>
        <ecNumber evidence="2">2.1.1.80</ecNumber>
    </recommendedName>
</protein>
<comment type="catalytic activity">
    <reaction evidence="1">
        <text>L-glutamyl-[protein] + S-adenosyl-L-methionine = [protein]-L-glutamate 5-O-methyl ester + S-adenosyl-L-homocysteine</text>
        <dbReference type="Rhea" id="RHEA:24452"/>
        <dbReference type="Rhea" id="RHEA-COMP:10208"/>
        <dbReference type="Rhea" id="RHEA-COMP:10311"/>
        <dbReference type="ChEBI" id="CHEBI:29973"/>
        <dbReference type="ChEBI" id="CHEBI:57856"/>
        <dbReference type="ChEBI" id="CHEBI:59789"/>
        <dbReference type="ChEBI" id="CHEBI:82795"/>
        <dbReference type="EC" id="2.1.1.80"/>
    </reaction>
</comment>
<dbReference type="PRINTS" id="PR00996">
    <property type="entry name" value="CHERMTFRASE"/>
</dbReference>
<dbReference type="InterPro" id="IPR000780">
    <property type="entry name" value="CheR_MeTrfase"/>
</dbReference>
<evidence type="ECO:0000256" key="3">
    <source>
        <dbReference type="ARBA" id="ARBA00022603"/>
    </source>
</evidence>
<proteinExistence type="predicted"/>
<dbReference type="SMART" id="SM00138">
    <property type="entry name" value="MeTrc"/>
    <property type="match status" value="1"/>
</dbReference>
<dbReference type="EC" id="2.1.1.80" evidence="2"/>
<evidence type="ECO:0000256" key="2">
    <source>
        <dbReference type="ARBA" id="ARBA00012534"/>
    </source>
</evidence>
<dbReference type="PANTHER" id="PTHR24422:SF21">
    <property type="entry name" value="CHEMOTAXIS PROTEIN METHYLTRANSFERASE 1"/>
    <property type="match status" value="1"/>
</dbReference>
<dbReference type="Gene3D" id="3.40.50.150">
    <property type="entry name" value="Vaccinia Virus protein VP39"/>
    <property type="match status" value="1"/>
</dbReference>
<dbReference type="InterPro" id="IPR022642">
    <property type="entry name" value="CheR_C"/>
</dbReference>
<sequence length="297" mass="33217">MRMSKESFRVFRDVLNRHTGNILSDDKEYLVRSRLAPLATQLGLPDLDALAARMHGPASNEAVGGLIDRMTTHETSFFRDVAPFERLASTILPELLPRLGMDRTLRIWSAACSTGQEPYSLAITLSSFFRSHPGYRYEITATDVSQQSIELAKRGIYTDFEARRGIGETDLQRYMEPHGDGSWRVRNEIRQHIAFRTDNLLSPAVPANRFDIIFCRNVLIYFDRDAKRQILERLPRYFRNNDGYLVLGAAESTLGITDLYQRPAGLAFGVFTLAQPGTAASTAGPATPSRMPLASGG</sequence>
<dbReference type="InterPro" id="IPR022641">
    <property type="entry name" value="CheR_N"/>
</dbReference>
<dbReference type="Proteomes" id="UP000229498">
    <property type="component" value="Unassembled WGS sequence"/>
</dbReference>
<dbReference type="Pfam" id="PF01739">
    <property type="entry name" value="CheR"/>
    <property type="match status" value="1"/>
</dbReference>